<proteinExistence type="predicted"/>
<dbReference type="EMBL" id="JAIWYP010000008">
    <property type="protein sequence ID" value="KAH3779908.1"/>
    <property type="molecule type" value="Genomic_DNA"/>
</dbReference>
<feature type="signal peptide" evidence="2">
    <location>
        <begin position="1"/>
        <end position="24"/>
    </location>
</feature>
<keyword evidence="2" id="KW-0732">Signal</keyword>
<reference evidence="3" key="1">
    <citation type="journal article" date="2019" name="bioRxiv">
        <title>The Genome of the Zebra Mussel, Dreissena polymorpha: A Resource for Invasive Species Research.</title>
        <authorList>
            <person name="McCartney M.A."/>
            <person name="Auch B."/>
            <person name="Kono T."/>
            <person name="Mallez S."/>
            <person name="Zhang Y."/>
            <person name="Obille A."/>
            <person name="Becker A."/>
            <person name="Abrahante J.E."/>
            <person name="Garbe J."/>
            <person name="Badalamenti J.P."/>
            <person name="Herman A."/>
            <person name="Mangelson H."/>
            <person name="Liachko I."/>
            <person name="Sullivan S."/>
            <person name="Sone E.D."/>
            <person name="Koren S."/>
            <person name="Silverstein K.A.T."/>
            <person name="Beckman K.B."/>
            <person name="Gohl D.M."/>
        </authorList>
    </citation>
    <scope>NUCLEOTIDE SEQUENCE</scope>
    <source>
        <strain evidence="3">Duluth1</strain>
        <tissue evidence="3">Whole animal</tissue>
    </source>
</reference>
<organism evidence="3 4">
    <name type="scientific">Dreissena polymorpha</name>
    <name type="common">Zebra mussel</name>
    <name type="synonym">Mytilus polymorpha</name>
    <dbReference type="NCBI Taxonomy" id="45954"/>
    <lineage>
        <taxon>Eukaryota</taxon>
        <taxon>Metazoa</taxon>
        <taxon>Spiralia</taxon>
        <taxon>Lophotrochozoa</taxon>
        <taxon>Mollusca</taxon>
        <taxon>Bivalvia</taxon>
        <taxon>Autobranchia</taxon>
        <taxon>Heteroconchia</taxon>
        <taxon>Euheterodonta</taxon>
        <taxon>Imparidentia</taxon>
        <taxon>Neoheterodontei</taxon>
        <taxon>Myida</taxon>
        <taxon>Dreissenoidea</taxon>
        <taxon>Dreissenidae</taxon>
        <taxon>Dreissena</taxon>
    </lineage>
</organism>
<evidence type="ECO:0000313" key="4">
    <source>
        <dbReference type="Proteomes" id="UP000828390"/>
    </source>
</evidence>
<evidence type="ECO:0000256" key="2">
    <source>
        <dbReference type="SAM" id="SignalP"/>
    </source>
</evidence>
<reference evidence="3" key="2">
    <citation type="submission" date="2020-11" db="EMBL/GenBank/DDBJ databases">
        <authorList>
            <person name="McCartney M.A."/>
            <person name="Auch B."/>
            <person name="Kono T."/>
            <person name="Mallez S."/>
            <person name="Becker A."/>
            <person name="Gohl D.M."/>
            <person name="Silverstein K.A.T."/>
            <person name="Koren S."/>
            <person name="Bechman K.B."/>
            <person name="Herman A."/>
            <person name="Abrahante J.E."/>
            <person name="Garbe J."/>
        </authorList>
    </citation>
    <scope>NUCLEOTIDE SEQUENCE</scope>
    <source>
        <strain evidence="3">Duluth1</strain>
        <tissue evidence="3">Whole animal</tissue>
    </source>
</reference>
<protein>
    <submittedName>
        <fullName evidence="3">Uncharacterized protein</fullName>
    </submittedName>
</protein>
<comment type="caution">
    <text evidence="3">The sequence shown here is derived from an EMBL/GenBank/DDBJ whole genome shotgun (WGS) entry which is preliminary data.</text>
</comment>
<keyword evidence="4" id="KW-1185">Reference proteome</keyword>
<evidence type="ECO:0000313" key="3">
    <source>
        <dbReference type="EMBL" id="KAH3779908.1"/>
    </source>
</evidence>
<gene>
    <name evidence="3" type="ORF">DPMN_157717</name>
</gene>
<evidence type="ECO:0000256" key="1">
    <source>
        <dbReference type="SAM" id="Coils"/>
    </source>
</evidence>
<feature type="chain" id="PRO_5038800917" evidence="2">
    <location>
        <begin position="25"/>
        <end position="102"/>
    </location>
</feature>
<feature type="coiled-coil region" evidence="1">
    <location>
        <begin position="25"/>
        <end position="52"/>
    </location>
</feature>
<sequence length="102" mass="11002">MATKYMCVTGIAAAVLMIAVCVHTDKEENNDLDNLIANLQNVLQERAFEAEETMNGEAEGVELNDHKPGSKRGRSWCRLVGRRTCGCGGSCGPKVNSELSTS</sequence>
<dbReference type="AlphaFoldDB" id="A0A9D4EIE8"/>
<accession>A0A9D4EIE8</accession>
<dbReference type="Proteomes" id="UP000828390">
    <property type="component" value="Unassembled WGS sequence"/>
</dbReference>
<name>A0A9D4EIE8_DREPO</name>
<keyword evidence="1" id="KW-0175">Coiled coil</keyword>